<dbReference type="EMBL" id="JAEPRB010000427">
    <property type="protein sequence ID" value="KAG2216288.1"/>
    <property type="molecule type" value="Genomic_DNA"/>
</dbReference>
<keyword evidence="2" id="KW-1185">Reference proteome</keyword>
<accession>A0A8H7RTC5</accession>
<gene>
    <name evidence="1" type="ORF">INT45_008861</name>
</gene>
<organism evidence="1 2">
    <name type="scientific">Circinella minor</name>
    <dbReference type="NCBI Taxonomy" id="1195481"/>
    <lineage>
        <taxon>Eukaryota</taxon>
        <taxon>Fungi</taxon>
        <taxon>Fungi incertae sedis</taxon>
        <taxon>Mucoromycota</taxon>
        <taxon>Mucoromycotina</taxon>
        <taxon>Mucoromycetes</taxon>
        <taxon>Mucorales</taxon>
        <taxon>Lichtheimiaceae</taxon>
        <taxon>Circinella</taxon>
    </lineage>
</organism>
<evidence type="ECO:0000313" key="1">
    <source>
        <dbReference type="EMBL" id="KAG2216288.1"/>
    </source>
</evidence>
<evidence type="ECO:0000313" key="2">
    <source>
        <dbReference type="Proteomes" id="UP000646827"/>
    </source>
</evidence>
<sequence>MGRVQLHFVLDHTLQDRLPLSPPTSLAPTRIPMSLWMLPPPQSLPTSRRVTPQRINVLHLGPGRLRRFWRDHLPLSHSSNVITTTLIPKDWRIFWRSDLPHGAPTA</sequence>
<reference evidence="1 2" key="1">
    <citation type="submission" date="2020-12" db="EMBL/GenBank/DDBJ databases">
        <title>Metabolic potential, ecology and presence of endohyphal bacteria is reflected in genomic diversity of Mucoromycotina.</title>
        <authorList>
            <person name="Muszewska A."/>
            <person name="Okrasinska A."/>
            <person name="Steczkiewicz K."/>
            <person name="Drgas O."/>
            <person name="Orlowska M."/>
            <person name="Perlinska-Lenart U."/>
            <person name="Aleksandrzak-Piekarczyk T."/>
            <person name="Szatraj K."/>
            <person name="Zielenkiewicz U."/>
            <person name="Pilsyk S."/>
            <person name="Malc E."/>
            <person name="Mieczkowski P."/>
            <person name="Kruszewska J.S."/>
            <person name="Biernat P."/>
            <person name="Pawlowska J."/>
        </authorList>
    </citation>
    <scope>NUCLEOTIDE SEQUENCE [LARGE SCALE GENOMIC DNA]</scope>
    <source>
        <strain evidence="1 2">CBS 142.35</strain>
    </source>
</reference>
<name>A0A8H7RTC5_9FUNG</name>
<proteinExistence type="predicted"/>
<dbReference type="Proteomes" id="UP000646827">
    <property type="component" value="Unassembled WGS sequence"/>
</dbReference>
<comment type="caution">
    <text evidence="1">The sequence shown here is derived from an EMBL/GenBank/DDBJ whole genome shotgun (WGS) entry which is preliminary data.</text>
</comment>
<dbReference type="AlphaFoldDB" id="A0A8H7RTC5"/>
<protein>
    <submittedName>
        <fullName evidence="1">Uncharacterized protein</fullName>
    </submittedName>
</protein>